<accession>A0AAD8Y3M8</accession>
<reference evidence="1" key="1">
    <citation type="submission" date="2023-06" db="EMBL/GenBank/DDBJ databases">
        <title>Survivors Of The Sea: Transcriptome response of Skeletonema marinoi to long-term dormancy.</title>
        <authorList>
            <person name="Pinder M.I.M."/>
            <person name="Kourtchenko O."/>
            <person name="Robertson E.K."/>
            <person name="Larsson T."/>
            <person name="Maumus F."/>
            <person name="Osuna-Cruz C.M."/>
            <person name="Vancaester E."/>
            <person name="Stenow R."/>
            <person name="Vandepoele K."/>
            <person name="Ploug H."/>
            <person name="Bruchert V."/>
            <person name="Godhe A."/>
            <person name="Topel M."/>
        </authorList>
    </citation>
    <scope>NUCLEOTIDE SEQUENCE</scope>
    <source>
        <strain evidence="1">R05AC</strain>
    </source>
</reference>
<proteinExistence type="predicted"/>
<sequence length="199" mass="22297">MNIGDEGAEALADGLRGNTTLKHLVLTTGSAGITSTGWAAFSRLLCDTSSINNTYRSNHSLEHIGDGYYHSSNPDGSGKLFRSCFRGIPPAVSQYLKINKEYHSLKDAAKIKIGRCHTDIPVEGLFEYKLKFVPLLVSWFVGFRTSTRKCRNCQNATIREFQRRELSTMYELIRGVPMLAVDGQLRLKSSCGRKRKFNE</sequence>
<organism evidence="1 2">
    <name type="scientific">Skeletonema marinoi</name>
    <dbReference type="NCBI Taxonomy" id="267567"/>
    <lineage>
        <taxon>Eukaryota</taxon>
        <taxon>Sar</taxon>
        <taxon>Stramenopiles</taxon>
        <taxon>Ochrophyta</taxon>
        <taxon>Bacillariophyta</taxon>
        <taxon>Coscinodiscophyceae</taxon>
        <taxon>Thalassiosirophycidae</taxon>
        <taxon>Thalassiosirales</taxon>
        <taxon>Skeletonemataceae</taxon>
        <taxon>Skeletonema</taxon>
        <taxon>Skeletonema marinoi-dohrnii complex</taxon>
    </lineage>
</organism>
<dbReference type="AlphaFoldDB" id="A0AAD8Y3M8"/>
<name>A0AAD8Y3M8_9STRA</name>
<keyword evidence="2" id="KW-1185">Reference proteome</keyword>
<dbReference type="SUPFAM" id="SSF52047">
    <property type="entry name" value="RNI-like"/>
    <property type="match status" value="1"/>
</dbReference>
<evidence type="ECO:0000313" key="1">
    <source>
        <dbReference type="EMBL" id="KAK1739044.1"/>
    </source>
</evidence>
<evidence type="ECO:0000313" key="2">
    <source>
        <dbReference type="Proteomes" id="UP001224775"/>
    </source>
</evidence>
<dbReference type="Gene3D" id="3.80.10.10">
    <property type="entry name" value="Ribonuclease Inhibitor"/>
    <property type="match status" value="1"/>
</dbReference>
<protein>
    <submittedName>
        <fullName evidence="1">Uncharacterized protein</fullName>
    </submittedName>
</protein>
<gene>
    <name evidence="1" type="ORF">QTG54_010360</name>
</gene>
<dbReference type="InterPro" id="IPR032675">
    <property type="entry name" value="LRR_dom_sf"/>
</dbReference>
<dbReference type="EMBL" id="JATAAI010000019">
    <property type="protein sequence ID" value="KAK1739044.1"/>
    <property type="molecule type" value="Genomic_DNA"/>
</dbReference>
<comment type="caution">
    <text evidence="1">The sequence shown here is derived from an EMBL/GenBank/DDBJ whole genome shotgun (WGS) entry which is preliminary data.</text>
</comment>
<dbReference type="Proteomes" id="UP001224775">
    <property type="component" value="Unassembled WGS sequence"/>
</dbReference>